<evidence type="ECO:0000313" key="2">
    <source>
        <dbReference type="EMBL" id="AWX93257.1"/>
    </source>
</evidence>
<dbReference type="InterPro" id="IPR002048">
    <property type="entry name" value="EF_hand_dom"/>
</dbReference>
<proteinExistence type="predicted"/>
<keyword evidence="3" id="KW-1185">Reference proteome</keyword>
<gene>
    <name evidence="2" type="ORF">DPM13_09410</name>
</gene>
<dbReference type="PROSITE" id="PS50222">
    <property type="entry name" value="EF_HAND_2"/>
    <property type="match status" value="1"/>
</dbReference>
<evidence type="ECO:0000313" key="3">
    <source>
        <dbReference type="Proteomes" id="UP000249922"/>
    </source>
</evidence>
<feature type="domain" description="EF-hand" evidence="1">
    <location>
        <begin position="27"/>
        <end position="62"/>
    </location>
</feature>
<accession>A0ABM6WRG5</accession>
<name>A0ABM6WRG5_9RHOB</name>
<reference evidence="2 3" key="1">
    <citation type="submission" date="2018-06" db="EMBL/GenBank/DDBJ databases">
        <title>Complete genome sequence of Paracoccus mutanolyticus strain RSP-02 isolated from cellulosic waste.</title>
        <authorList>
            <person name="Amrutha R.N."/>
            <person name="Shrivastav A."/>
            <person name="Buddana S.K."/>
            <person name="Deshpande U."/>
            <person name="Prakasham R.S."/>
        </authorList>
    </citation>
    <scope>NUCLEOTIDE SEQUENCE [LARGE SCALE GENOMIC DNA]</scope>
    <source>
        <strain evidence="2 3">RSP-02</strain>
    </source>
</reference>
<dbReference type="Proteomes" id="UP000249922">
    <property type="component" value="Chromosome"/>
</dbReference>
<organism evidence="2 3">
    <name type="scientific">Paracoccus mutanolyticus</name>
    <dbReference type="NCBI Taxonomy" id="1499308"/>
    <lineage>
        <taxon>Bacteria</taxon>
        <taxon>Pseudomonadati</taxon>
        <taxon>Pseudomonadota</taxon>
        <taxon>Alphaproteobacteria</taxon>
        <taxon>Rhodobacterales</taxon>
        <taxon>Paracoccaceae</taxon>
        <taxon>Paracoccus</taxon>
    </lineage>
</organism>
<evidence type="ECO:0000259" key="1">
    <source>
        <dbReference type="PROSITE" id="PS50222"/>
    </source>
</evidence>
<dbReference type="EMBL" id="CP030239">
    <property type="protein sequence ID" value="AWX93257.1"/>
    <property type="molecule type" value="Genomic_DNA"/>
</dbReference>
<protein>
    <recommendedName>
        <fullName evidence="1">EF-hand domain-containing protein</fullName>
    </recommendedName>
</protein>
<sequence length="68" mass="7892">MYILIGADEDAQDRQLATSMLLGCCWILRQHLDDAFASVSEDCSGLIHLGEFCILFELFQQWCFTWWS</sequence>